<dbReference type="EMBL" id="JAALAA010000002">
    <property type="protein sequence ID" value="NGN91553.1"/>
    <property type="molecule type" value="Genomic_DNA"/>
</dbReference>
<dbReference type="CDD" id="cd08659">
    <property type="entry name" value="M20_ArgE_DapE-like"/>
    <property type="match status" value="1"/>
</dbReference>
<dbReference type="PANTHER" id="PTHR43808">
    <property type="entry name" value="ACETYLORNITHINE DEACETYLASE"/>
    <property type="match status" value="1"/>
</dbReference>
<evidence type="ECO:0000313" key="7">
    <source>
        <dbReference type="EMBL" id="NGN91553.1"/>
    </source>
</evidence>
<evidence type="ECO:0000256" key="1">
    <source>
        <dbReference type="ARBA" id="ARBA00001947"/>
    </source>
</evidence>
<evidence type="ECO:0000256" key="5">
    <source>
        <dbReference type="ARBA" id="ARBA00022833"/>
    </source>
</evidence>
<dbReference type="SUPFAM" id="SSF53187">
    <property type="entry name" value="Zn-dependent exopeptidases"/>
    <property type="match status" value="1"/>
</dbReference>
<gene>
    <name evidence="7" type="ORF">G5C66_02205</name>
</gene>
<keyword evidence="8" id="KW-1185">Reference proteome</keyword>
<dbReference type="GO" id="GO:0046872">
    <property type="term" value="F:metal ion binding"/>
    <property type="evidence" value="ECO:0007669"/>
    <property type="project" value="UniProtKB-KW"/>
</dbReference>
<reference evidence="7 8" key="1">
    <citation type="submission" date="2020-02" db="EMBL/GenBank/DDBJ databases">
        <title>Whole-genome analyses of novel actinobacteria.</title>
        <authorList>
            <person name="Sahin N."/>
        </authorList>
    </citation>
    <scope>NUCLEOTIDE SEQUENCE [LARGE SCALE GENOMIC DNA]</scope>
    <source>
        <strain evidence="7 8">KC13</strain>
    </source>
</reference>
<proteinExistence type="inferred from homology"/>
<comment type="caution">
    <text evidence="7">The sequence shown here is derived from an EMBL/GenBank/DDBJ whole genome shotgun (WGS) entry which is preliminary data.</text>
</comment>
<dbReference type="PANTHER" id="PTHR43808:SF8">
    <property type="entry name" value="PEPTIDASE M20 DIMERISATION DOMAIN-CONTAINING PROTEIN"/>
    <property type="match status" value="1"/>
</dbReference>
<keyword evidence="3" id="KW-0479">Metal-binding</keyword>
<evidence type="ECO:0000259" key="6">
    <source>
        <dbReference type="Pfam" id="PF07687"/>
    </source>
</evidence>
<dbReference type="PROSITE" id="PS00758">
    <property type="entry name" value="ARGE_DAPE_CPG2_1"/>
    <property type="match status" value="1"/>
</dbReference>
<evidence type="ECO:0000256" key="2">
    <source>
        <dbReference type="ARBA" id="ARBA00006247"/>
    </source>
</evidence>
<dbReference type="InterPro" id="IPR050072">
    <property type="entry name" value="Peptidase_M20A"/>
</dbReference>
<sequence>MRARPVDTDEVVELAQRLVRARGQNPPGEEAATVAVIADECRRRGFEVALDEVAPGRANLTATVGRGPGPGLLVVSHSDVVPPGDGWSGDPFSGDVRDGRLHGRGSADTKGGLAAAIVALSTVDNTVDQTPIALAVLVDEEELGLGIRRFVRDLSTNSHSACLVIEPTSLRPVIAARGDAYLEITLTGLAAHSGNPADGRNAIHGMARVITEIERWHDELAASPHPLCGPATWSVGTIGGGQATSTVAAHCRITADRRLLPGESADDVRIEVEERLAALDLAGRGLSTEVRMTMDMPGFETPVDDPIVDNIVVALTSAGAPSPIPTGWTAACDGGFVAARGIPVVVLGPGSVAEQAHHPDESVAIADLTIAAHAYASLFQHTGRRTPA</sequence>
<dbReference type="Pfam" id="PF07687">
    <property type="entry name" value="M20_dimer"/>
    <property type="match status" value="1"/>
</dbReference>
<dbReference type="Gene3D" id="3.40.630.10">
    <property type="entry name" value="Zn peptidases"/>
    <property type="match status" value="1"/>
</dbReference>
<keyword evidence="4" id="KW-0378">Hydrolase</keyword>
<dbReference type="Gene3D" id="3.30.70.360">
    <property type="match status" value="1"/>
</dbReference>
<dbReference type="InterPro" id="IPR011650">
    <property type="entry name" value="Peptidase_M20_dimer"/>
</dbReference>
<dbReference type="InterPro" id="IPR002933">
    <property type="entry name" value="Peptidase_M20"/>
</dbReference>
<feature type="domain" description="Peptidase M20 dimerisation" evidence="6">
    <location>
        <begin position="175"/>
        <end position="280"/>
    </location>
</feature>
<dbReference type="GO" id="GO:0016787">
    <property type="term" value="F:hydrolase activity"/>
    <property type="evidence" value="ECO:0007669"/>
    <property type="project" value="UniProtKB-KW"/>
</dbReference>
<dbReference type="Proteomes" id="UP000483261">
    <property type="component" value="Unassembled WGS sequence"/>
</dbReference>
<evidence type="ECO:0000256" key="4">
    <source>
        <dbReference type="ARBA" id="ARBA00022801"/>
    </source>
</evidence>
<dbReference type="InterPro" id="IPR036264">
    <property type="entry name" value="Bact_exopeptidase_dim_dom"/>
</dbReference>
<protein>
    <submittedName>
        <fullName evidence="7">M20 family metallopeptidase</fullName>
    </submittedName>
</protein>
<dbReference type="PROSITE" id="PS00759">
    <property type="entry name" value="ARGE_DAPE_CPG2_2"/>
    <property type="match status" value="1"/>
</dbReference>
<dbReference type="RefSeq" id="WP_165109317.1">
    <property type="nucleotide sequence ID" value="NZ_JAALAA010000002.1"/>
</dbReference>
<evidence type="ECO:0000256" key="3">
    <source>
        <dbReference type="ARBA" id="ARBA00022723"/>
    </source>
</evidence>
<dbReference type="SUPFAM" id="SSF55031">
    <property type="entry name" value="Bacterial exopeptidase dimerisation domain"/>
    <property type="match status" value="1"/>
</dbReference>
<name>A0A6M1QPF7_9ACTN</name>
<comment type="cofactor">
    <cofactor evidence="1">
        <name>Zn(2+)</name>
        <dbReference type="ChEBI" id="CHEBI:29105"/>
    </cofactor>
</comment>
<dbReference type="Pfam" id="PF01546">
    <property type="entry name" value="Peptidase_M20"/>
    <property type="match status" value="1"/>
</dbReference>
<evidence type="ECO:0000313" key="8">
    <source>
        <dbReference type="Proteomes" id="UP000483261"/>
    </source>
</evidence>
<dbReference type="AlphaFoldDB" id="A0A6M1QPF7"/>
<organism evidence="7 8">
    <name type="scientific">Nocardioides turkmenicus</name>
    <dbReference type="NCBI Taxonomy" id="2711220"/>
    <lineage>
        <taxon>Bacteria</taxon>
        <taxon>Bacillati</taxon>
        <taxon>Actinomycetota</taxon>
        <taxon>Actinomycetes</taxon>
        <taxon>Propionibacteriales</taxon>
        <taxon>Nocardioidaceae</taxon>
        <taxon>Nocardioides</taxon>
    </lineage>
</organism>
<keyword evidence="5" id="KW-0862">Zinc</keyword>
<dbReference type="InterPro" id="IPR001261">
    <property type="entry name" value="ArgE/DapE_CS"/>
</dbReference>
<comment type="similarity">
    <text evidence="2">Belongs to the peptidase M20A family.</text>
</comment>
<accession>A0A6M1QPF7</accession>